<comment type="caution">
    <text evidence="1">The sequence shown here is derived from an EMBL/GenBank/DDBJ whole genome shotgun (WGS) entry which is preliminary data.</text>
</comment>
<protein>
    <submittedName>
        <fullName evidence="1">Uncharacterized protein</fullName>
    </submittedName>
</protein>
<feature type="non-terminal residue" evidence="1">
    <location>
        <position position="1"/>
    </location>
</feature>
<gene>
    <name evidence="1" type="ORF">GIB67_040929</name>
</gene>
<reference evidence="1 2" key="1">
    <citation type="journal article" date="2020" name="IScience">
        <title>Genome Sequencing of the Endangered Kingdonia uniflora (Circaeasteraceae, Ranunculales) Reveals Potential Mechanisms of Evolutionary Specialization.</title>
        <authorList>
            <person name="Sun Y."/>
            <person name="Deng T."/>
            <person name="Zhang A."/>
            <person name="Moore M.J."/>
            <person name="Landis J.B."/>
            <person name="Lin N."/>
            <person name="Zhang H."/>
            <person name="Zhang X."/>
            <person name="Huang J."/>
            <person name="Zhang X."/>
            <person name="Sun H."/>
            <person name="Wang H."/>
        </authorList>
    </citation>
    <scope>NUCLEOTIDE SEQUENCE [LARGE SCALE GENOMIC DNA]</scope>
    <source>
        <strain evidence="1">TB1705</strain>
        <tissue evidence="1">Leaf</tissue>
    </source>
</reference>
<name>A0A7J7PC56_9MAGN</name>
<keyword evidence="2" id="KW-1185">Reference proteome</keyword>
<dbReference type="Proteomes" id="UP000541444">
    <property type="component" value="Unassembled WGS sequence"/>
</dbReference>
<dbReference type="EMBL" id="JACGCM010000006">
    <property type="protein sequence ID" value="KAF6177031.1"/>
    <property type="molecule type" value="Genomic_DNA"/>
</dbReference>
<proteinExistence type="predicted"/>
<evidence type="ECO:0000313" key="1">
    <source>
        <dbReference type="EMBL" id="KAF6177031.1"/>
    </source>
</evidence>
<dbReference type="OrthoDB" id="1913335at2759"/>
<sequence>ICDIFDFNSVLLKFCFHIKKEYGDENGHVRDFSGHIIKTTVRVTAPLWKVIEREKSKNNQFADEATRDSSPPDGVTGRNCIMKDMYGGTVAYGSI</sequence>
<accession>A0A7J7PC56</accession>
<evidence type="ECO:0000313" key="2">
    <source>
        <dbReference type="Proteomes" id="UP000541444"/>
    </source>
</evidence>
<dbReference type="AlphaFoldDB" id="A0A7J7PC56"/>
<organism evidence="1 2">
    <name type="scientific">Kingdonia uniflora</name>
    <dbReference type="NCBI Taxonomy" id="39325"/>
    <lineage>
        <taxon>Eukaryota</taxon>
        <taxon>Viridiplantae</taxon>
        <taxon>Streptophyta</taxon>
        <taxon>Embryophyta</taxon>
        <taxon>Tracheophyta</taxon>
        <taxon>Spermatophyta</taxon>
        <taxon>Magnoliopsida</taxon>
        <taxon>Ranunculales</taxon>
        <taxon>Circaeasteraceae</taxon>
        <taxon>Kingdonia</taxon>
    </lineage>
</organism>